<dbReference type="SUPFAM" id="SSF110296">
    <property type="entry name" value="Oligoxyloglucan reducing end-specific cellobiohydrolase"/>
    <property type="match status" value="1"/>
</dbReference>
<dbReference type="Proteomes" id="UP000238362">
    <property type="component" value="Unassembled WGS sequence"/>
</dbReference>
<dbReference type="InterPro" id="IPR015943">
    <property type="entry name" value="WD40/YVTN_repeat-like_dom_sf"/>
</dbReference>
<dbReference type="EMBL" id="PVNH01000015">
    <property type="protein sequence ID" value="PRX43465.1"/>
    <property type="molecule type" value="Genomic_DNA"/>
</dbReference>
<dbReference type="AlphaFoldDB" id="A0A2T0LKN5"/>
<reference evidence="2 3" key="1">
    <citation type="submission" date="2018-03" db="EMBL/GenBank/DDBJ databases">
        <title>Genomic Encyclopedia of Type Strains, Phase III (KMG-III): the genomes of soil and plant-associated and newly described type strains.</title>
        <authorList>
            <person name="Whitman W."/>
        </authorList>
    </citation>
    <scope>NUCLEOTIDE SEQUENCE [LARGE SCALE GENOMIC DNA]</scope>
    <source>
        <strain evidence="2 3">CGMCC 4.7125</strain>
    </source>
</reference>
<evidence type="ECO:0000313" key="2">
    <source>
        <dbReference type="EMBL" id="PRX43465.1"/>
    </source>
</evidence>
<evidence type="ECO:0008006" key="4">
    <source>
        <dbReference type="Google" id="ProtNLM"/>
    </source>
</evidence>
<accession>A0A2T0LKN5</accession>
<dbReference type="NCBIfam" id="NF045728">
    <property type="entry name" value="glycosyl_F510_1955"/>
    <property type="match status" value="1"/>
</dbReference>
<dbReference type="Gene3D" id="2.130.10.10">
    <property type="entry name" value="YVTN repeat-like/Quinoprotein amine dehydrogenase"/>
    <property type="match status" value="2"/>
</dbReference>
<proteinExistence type="predicted"/>
<dbReference type="InterPro" id="IPR054817">
    <property type="entry name" value="Glycosyl_F510_1955-like"/>
</dbReference>
<organism evidence="2 3">
    <name type="scientific">Prauserella shujinwangii</name>
    <dbReference type="NCBI Taxonomy" id="1453103"/>
    <lineage>
        <taxon>Bacteria</taxon>
        <taxon>Bacillati</taxon>
        <taxon>Actinomycetota</taxon>
        <taxon>Actinomycetes</taxon>
        <taxon>Pseudonocardiales</taxon>
        <taxon>Pseudonocardiaceae</taxon>
        <taxon>Prauserella</taxon>
    </lineage>
</organism>
<feature type="region of interest" description="Disordered" evidence="1">
    <location>
        <begin position="21"/>
        <end position="49"/>
    </location>
</feature>
<gene>
    <name evidence="2" type="ORF">B0I33_11583</name>
</gene>
<evidence type="ECO:0000256" key="1">
    <source>
        <dbReference type="SAM" id="MobiDB-lite"/>
    </source>
</evidence>
<sequence length="213" mass="22385">MRIAGLTQDFMGFTVVGPGHFLGSGHPGPDDREQPSHLGLIESTDGGESWRPVSLSGEADFHAMEAAHGRVYGYDSVSGRLLVSEDRQTWDPRADLALADLAVSPDRPEEVIATTEQGPARSTDGGRTFAPVGGAPVLVYLDWPASGRLVGVAPDGAVHVSTDGGGTWARRGQVPGTPQALTTHGGAEVYVATGTGIHRSTDDGRTFRVFQEL</sequence>
<keyword evidence="3" id="KW-1185">Reference proteome</keyword>
<dbReference type="CDD" id="cd15482">
    <property type="entry name" value="Sialidase_non-viral"/>
    <property type="match status" value="1"/>
</dbReference>
<name>A0A2T0LKN5_9PSEU</name>
<comment type="caution">
    <text evidence="2">The sequence shown here is derived from an EMBL/GenBank/DDBJ whole genome shotgun (WGS) entry which is preliminary data.</text>
</comment>
<evidence type="ECO:0000313" key="3">
    <source>
        <dbReference type="Proteomes" id="UP000238362"/>
    </source>
</evidence>
<dbReference type="RefSeq" id="WP_245901185.1">
    <property type="nucleotide sequence ID" value="NZ_PVNH01000015.1"/>
</dbReference>
<protein>
    <recommendedName>
        <fullName evidence="4">BNR/Asp-box repeat protein</fullName>
    </recommendedName>
</protein>